<dbReference type="EMBL" id="JACCFS010000001">
    <property type="protein sequence ID" value="NYJ34636.1"/>
    <property type="molecule type" value="Genomic_DNA"/>
</dbReference>
<keyword evidence="5" id="KW-0560">Oxidoreductase</keyword>
<comment type="caution">
    <text evidence="7">The sequence shown here is derived from an EMBL/GenBank/DDBJ whole genome shotgun (WGS) entry which is preliminary data.</text>
</comment>
<keyword evidence="4" id="KW-0288">FMN</keyword>
<protein>
    <submittedName>
        <fullName evidence="7">Nitroreductase</fullName>
    </submittedName>
</protein>
<feature type="domain" description="Nitroreductase" evidence="6">
    <location>
        <begin position="14"/>
        <end position="193"/>
    </location>
</feature>
<name>A0A7Z0JA11_9ACTN</name>
<dbReference type="GO" id="GO:0016491">
    <property type="term" value="F:oxidoreductase activity"/>
    <property type="evidence" value="ECO:0007669"/>
    <property type="project" value="UniProtKB-KW"/>
</dbReference>
<dbReference type="InterPro" id="IPR029479">
    <property type="entry name" value="Nitroreductase"/>
</dbReference>
<dbReference type="Pfam" id="PF00881">
    <property type="entry name" value="Nitroreductase"/>
    <property type="match status" value="1"/>
</dbReference>
<dbReference type="PANTHER" id="PTHR43673:SF2">
    <property type="entry name" value="NITROREDUCTASE"/>
    <property type="match status" value="1"/>
</dbReference>
<dbReference type="InterPro" id="IPR000415">
    <property type="entry name" value="Nitroreductase-like"/>
</dbReference>
<keyword evidence="3" id="KW-0285">Flavoprotein</keyword>
<accession>A0A7Z0JA11</accession>
<dbReference type="Proteomes" id="UP000572051">
    <property type="component" value="Unassembled WGS sequence"/>
</dbReference>
<gene>
    <name evidence="7" type="ORF">HNR10_002517</name>
</gene>
<evidence type="ECO:0000313" key="7">
    <source>
        <dbReference type="EMBL" id="NYJ34636.1"/>
    </source>
</evidence>
<keyword evidence="8" id="KW-1185">Reference proteome</keyword>
<evidence type="ECO:0000259" key="6">
    <source>
        <dbReference type="Pfam" id="PF00881"/>
    </source>
</evidence>
<dbReference type="Gene3D" id="3.40.109.10">
    <property type="entry name" value="NADH Oxidase"/>
    <property type="match status" value="1"/>
</dbReference>
<comment type="cofactor">
    <cofactor evidence="1">
        <name>FMN</name>
        <dbReference type="ChEBI" id="CHEBI:58210"/>
    </cofactor>
</comment>
<evidence type="ECO:0000256" key="5">
    <source>
        <dbReference type="ARBA" id="ARBA00023002"/>
    </source>
</evidence>
<evidence type="ECO:0000256" key="1">
    <source>
        <dbReference type="ARBA" id="ARBA00001917"/>
    </source>
</evidence>
<dbReference type="RefSeq" id="WP_179823337.1">
    <property type="nucleotide sequence ID" value="NZ_JACCFS010000001.1"/>
</dbReference>
<evidence type="ECO:0000256" key="2">
    <source>
        <dbReference type="ARBA" id="ARBA00007118"/>
    </source>
</evidence>
<comment type="similarity">
    <text evidence="2">Belongs to the nitroreductase family.</text>
</comment>
<dbReference type="SUPFAM" id="SSF55469">
    <property type="entry name" value="FMN-dependent nitroreductase-like"/>
    <property type="match status" value="1"/>
</dbReference>
<evidence type="ECO:0000313" key="8">
    <source>
        <dbReference type="Proteomes" id="UP000572051"/>
    </source>
</evidence>
<sequence>MSSSTPAIPLADTIRARRSIRRFRPEPLPGALLDELLDLAVEAPSSWNFQSRSVVAVTSPEGREALARAAGGQDQPRRAPVTLVFVAEIDAWRRDLSDVYETALRRGAWSQEFADMTATAGLDFQRDLAARGLLREYAVKDAMIAASFAMLAAADAGLASSPMNGWDEAEVKKVIGADHRDDLAIALLLPVGYPAETRAHPGRRPRDRHVYAETFGVAHTGGGPR</sequence>
<dbReference type="AlphaFoldDB" id="A0A7Z0JA11"/>
<organism evidence="7 8">
    <name type="scientific">Nocardiopsis aegyptia</name>
    <dbReference type="NCBI Taxonomy" id="220378"/>
    <lineage>
        <taxon>Bacteria</taxon>
        <taxon>Bacillati</taxon>
        <taxon>Actinomycetota</taxon>
        <taxon>Actinomycetes</taxon>
        <taxon>Streptosporangiales</taxon>
        <taxon>Nocardiopsidaceae</taxon>
        <taxon>Nocardiopsis</taxon>
    </lineage>
</organism>
<evidence type="ECO:0000256" key="3">
    <source>
        <dbReference type="ARBA" id="ARBA00022630"/>
    </source>
</evidence>
<reference evidence="7 8" key="1">
    <citation type="submission" date="2020-07" db="EMBL/GenBank/DDBJ databases">
        <title>Sequencing the genomes of 1000 actinobacteria strains.</title>
        <authorList>
            <person name="Klenk H.-P."/>
        </authorList>
    </citation>
    <scope>NUCLEOTIDE SEQUENCE [LARGE SCALE GENOMIC DNA]</scope>
    <source>
        <strain evidence="7 8">DSM 44442</strain>
    </source>
</reference>
<evidence type="ECO:0000256" key="4">
    <source>
        <dbReference type="ARBA" id="ARBA00022643"/>
    </source>
</evidence>
<dbReference type="PANTHER" id="PTHR43673">
    <property type="entry name" value="NAD(P)H NITROREDUCTASE YDGI-RELATED"/>
    <property type="match status" value="1"/>
</dbReference>
<proteinExistence type="inferred from homology"/>